<dbReference type="Proteomes" id="UP001221142">
    <property type="component" value="Unassembled WGS sequence"/>
</dbReference>
<dbReference type="SUPFAM" id="SSF52058">
    <property type="entry name" value="L domain-like"/>
    <property type="match status" value="1"/>
</dbReference>
<evidence type="ECO:0008006" key="3">
    <source>
        <dbReference type="Google" id="ProtNLM"/>
    </source>
</evidence>
<evidence type="ECO:0000313" key="2">
    <source>
        <dbReference type="Proteomes" id="UP001221142"/>
    </source>
</evidence>
<name>A0AAD7BAW3_9AGAR</name>
<dbReference type="InterPro" id="IPR032675">
    <property type="entry name" value="LRR_dom_sf"/>
</dbReference>
<keyword evidence="2" id="KW-1185">Reference proteome</keyword>
<evidence type="ECO:0000313" key="1">
    <source>
        <dbReference type="EMBL" id="KAJ7615468.1"/>
    </source>
</evidence>
<gene>
    <name evidence="1" type="ORF">FB45DRAFT_1064380</name>
</gene>
<dbReference type="AlphaFoldDB" id="A0AAD7BAW3"/>
<comment type="caution">
    <text evidence="1">The sequence shown here is derived from an EMBL/GenBank/DDBJ whole genome shotgun (WGS) entry which is preliminary data.</text>
</comment>
<dbReference type="Gene3D" id="3.80.10.10">
    <property type="entry name" value="Ribonuclease Inhibitor"/>
    <property type="match status" value="1"/>
</dbReference>
<protein>
    <recommendedName>
        <fullName evidence="3">F-box domain-containing protein</fullName>
    </recommendedName>
</protein>
<dbReference type="EMBL" id="JARKIF010000024">
    <property type="protein sequence ID" value="KAJ7615468.1"/>
    <property type="molecule type" value="Genomic_DNA"/>
</dbReference>
<organism evidence="1 2">
    <name type="scientific">Roridomyces roridus</name>
    <dbReference type="NCBI Taxonomy" id="1738132"/>
    <lineage>
        <taxon>Eukaryota</taxon>
        <taxon>Fungi</taxon>
        <taxon>Dikarya</taxon>
        <taxon>Basidiomycota</taxon>
        <taxon>Agaricomycotina</taxon>
        <taxon>Agaricomycetes</taxon>
        <taxon>Agaricomycetidae</taxon>
        <taxon>Agaricales</taxon>
        <taxon>Marasmiineae</taxon>
        <taxon>Mycenaceae</taxon>
        <taxon>Roridomyces</taxon>
    </lineage>
</organism>
<reference evidence="1" key="1">
    <citation type="submission" date="2023-03" db="EMBL/GenBank/DDBJ databases">
        <title>Massive genome expansion in bonnet fungi (Mycena s.s.) driven by repeated elements and novel gene families across ecological guilds.</title>
        <authorList>
            <consortium name="Lawrence Berkeley National Laboratory"/>
            <person name="Harder C.B."/>
            <person name="Miyauchi S."/>
            <person name="Viragh M."/>
            <person name="Kuo A."/>
            <person name="Thoen E."/>
            <person name="Andreopoulos B."/>
            <person name="Lu D."/>
            <person name="Skrede I."/>
            <person name="Drula E."/>
            <person name="Henrissat B."/>
            <person name="Morin E."/>
            <person name="Kohler A."/>
            <person name="Barry K."/>
            <person name="LaButti K."/>
            <person name="Morin E."/>
            <person name="Salamov A."/>
            <person name="Lipzen A."/>
            <person name="Mereny Z."/>
            <person name="Hegedus B."/>
            <person name="Baldrian P."/>
            <person name="Stursova M."/>
            <person name="Weitz H."/>
            <person name="Taylor A."/>
            <person name="Grigoriev I.V."/>
            <person name="Nagy L.G."/>
            <person name="Martin F."/>
            <person name="Kauserud H."/>
        </authorList>
    </citation>
    <scope>NUCLEOTIDE SEQUENCE</scope>
    <source>
        <strain evidence="1">9284</strain>
    </source>
</reference>
<sequence>MATPSVAAALHQRLAYLGEQITLLQADQKAVQAQLAAIVYPVLTLPNDITSEIFLRYSDDYPTLTCSPLLLARVCSSWRQVALSTHGIWARFAYEGRHPVSGRLAMWLSRAGKLPLHIQTPLPAANRPECVRIRKLLDAYGAQWETLDLVSDKPIFFPLQIQGPLPYFRTLTLSSNPSNYGVNTIPTIHDAPQLRHVKLLSIHLTNCQGALPWSQLTSLELAEIAFVQCLDILSQTQNLEILHFHLMSADPVPITRHIFPRLHSLTIGYDDSYSVIQHLILPALRQLHLFWPAEDCASAIEHLIKRSSCSPSTLILFAKYKPEVDLDFTTNSLSVIPTIKKLELVASAFKTADLTELFDLIHEDPSFLPALASQLRDKNRAISARSDARNEDGSRRGDRAVDFVHHLVRAA</sequence>
<accession>A0AAD7BAW3</accession>
<proteinExistence type="predicted"/>